<keyword evidence="3" id="KW-1133">Transmembrane helix</keyword>
<dbReference type="CDD" id="cd05829">
    <property type="entry name" value="Sortase_F"/>
    <property type="match status" value="1"/>
</dbReference>
<protein>
    <submittedName>
        <fullName evidence="5">Class F sortase</fullName>
    </submittedName>
</protein>
<keyword evidence="3" id="KW-0472">Membrane</keyword>
<organism evidence="5 6">
    <name type="scientific">Lacisediminihabitans changchengi</name>
    <dbReference type="NCBI Taxonomy" id="2787634"/>
    <lineage>
        <taxon>Bacteria</taxon>
        <taxon>Bacillati</taxon>
        <taxon>Actinomycetota</taxon>
        <taxon>Actinomycetes</taxon>
        <taxon>Micrococcales</taxon>
        <taxon>Microbacteriaceae</taxon>
        <taxon>Lacisediminihabitans</taxon>
    </lineage>
</organism>
<feature type="compositionally biased region" description="Low complexity" evidence="2">
    <location>
        <begin position="35"/>
        <end position="50"/>
    </location>
</feature>
<evidence type="ECO:0000256" key="2">
    <source>
        <dbReference type="SAM" id="MobiDB-lite"/>
    </source>
</evidence>
<evidence type="ECO:0000313" key="5">
    <source>
        <dbReference type="EMBL" id="MBK4347863.1"/>
    </source>
</evidence>
<dbReference type="SUPFAM" id="SSF63817">
    <property type="entry name" value="Sortase"/>
    <property type="match status" value="1"/>
</dbReference>
<dbReference type="Gene3D" id="2.40.260.10">
    <property type="entry name" value="Sortase"/>
    <property type="match status" value="1"/>
</dbReference>
<dbReference type="InterPro" id="IPR005754">
    <property type="entry name" value="Sortase"/>
</dbReference>
<dbReference type="GO" id="GO:0016787">
    <property type="term" value="F:hydrolase activity"/>
    <property type="evidence" value="ECO:0007669"/>
    <property type="project" value="UniProtKB-KW"/>
</dbReference>
<evidence type="ECO:0000256" key="1">
    <source>
        <dbReference type="ARBA" id="ARBA00022801"/>
    </source>
</evidence>
<dbReference type="InterPro" id="IPR023365">
    <property type="entry name" value="Sortase_dom-sf"/>
</dbReference>
<accession>A0A934SLQ2</accession>
<dbReference type="Proteomes" id="UP000636458">
    <property type="component" value="Unassembled WGS sequence"/>
</dbReference>
<dbReference type="Pfam" id="PF04203">
    <property type="entry name" value="Sortase"/>
    <property type="match status" value="1"/>
</dbReference>
<feature type="region of interest" description="Disordered" evidence="2">
    <location>
        <begin position="35"/>
        <end position="56"/>
    </location>
</feature>
<comment type="caution">
    <text evidence="5">The sequence shown here is derived from an EMBL/GenBank/DDBJ whole genome shotgun (WGS) entry which is preliminary data.</text>
</comment>
<reference evidence="5" key="1">
    <citation type="submission" date="2021-01" db="EMBL/GenBank/DDBJ databases">
        <title>Lacisediminihabitans sp. nov. strain G11-30, isolated from Antarctic Soil.</title>
        <authorList>
            <person name="Li J."/>
        </authorList>
    </citation>
    <scope>NUCLEOTIDE SEQUENCE</scope>
    <source>
        <strain evidence="5">G11-30</strain>
    </source>
</reference>
<proteinExistence type="predicted"/>
<evidence type="ECO:0000313" key="4">
    <source>
        <dbReference type="EMBL" id="MBK4347014.1"/>
    </source>
</evidence>
<evidence type="ECO:0000313" key="6">
    <source>
        <dbReference type="Proteomes" id="UP000636458"/>
    </source>
</evidence>
<dbReference type="InterPro" id="IPR042001">
    <property type="entry name" value="Sortase_F"/>
</dbReference>
<dbReference type="NCBIfam" id="NF033748">
    <property type="entry name" value="class_F_sortase"/>
    <property type="match status" value="1"/>
</dbReference>
<feature type="transmembrane region" description="Helical" evidence="3">
    <location>
        <begin position="12"/>
        <end position="35"/>
    </location>
</feature>
<dbReference type="EMBL" id="JAEPES010000001">
    <property type="protein sequence ID" value="MBK4347014.1"/>
    <property type="molecule type" value="Genomic_DNA"/>
</dbReference>
<name>A0A934SLQ2_9MICO</name>
<keyword evidence="6" id="KW-1185">Reference proteome</keyword>
<keyword evidence="3" id="KW-0812">Transmembrane</keyword>
<evidence type="ECO:0000256" key="3">
    <source>
        <dbReference type="SAM" id="Phobius"/>
    </source>
</evidence>
<gene>
    <name evidence="4" type="ORF">IV501_05150</name>
    <name evidence="5" type="ORF">IV501_09475</name>
</gene>
<dbReference type="AlphaFoldDB" id="A0A934SLQ2"/>
<sequence length="215" mass="21505">MRPGEGRLVIRARWVVIGLSVAALVVGGVAISAAASPHDAPRPSASAAPGAAGGLQDPTASVAPTVAAGIVPTRVRIPAIGVDSGLEDLSLDASGALLAPADWDSAGWYSAGVVPGNVGPAVIAGHIDSPTAPAVFARLSSLKSGDTVTVTLSDGTIETFTVTQKIESPKATFPTSSVYGNVPTPQLRLITCGGVFNPSSGHYVDNLIVYASLTS</sequence>
<dbReference type="RefSeq" id="WP_200555285.1">
    <property type="nucleotide sequence ID" value="NZ_JAEPES010000001.1"/>
</dbReference>
<dbReference type="EMBL" id="JAEPES010000003">
    <property type="protein sequence ID" value="MBK4347863.1"/>
    <property type="molecule type" value="Genomic_DNA"/>
</dbReference>
<keyword evidence="1" id="KW-0378">Hydrolase</keyword>